<protein>
    <submittedName>
        <fullName evidence="4">4-hydroxy-2-oxovalerate aldolase</fullName>
    </submittedName>
</protein>
<dbReference type="SUPFAM" id="SSF51569">
    <property type="entry name" value="Aldolase"/>
    <property type="match status" value="1"/>
</dbReference>
<comment type="caution">
    <text evidence="4">The sequence shown here is derived from an EMBL/GenBank/DDBJ whole genome shotgun (WGS) entry which is preliminary data.</text>
</comment>
<gene>
    <name evidence="4" type="ORF">HNQ64_002598</name>
</gene>
<evidence type="ECO:0000313" key="5">
    <source>
        <dbReference type="Proteomes" id="UP000534294"/>
    </source>
</evidence>
<feature type="region of interest" description="Disordered" evidence="2">
    <location>
        <begin position="331"/>
        <end position="354"/>
    </location>
</feature>
<keyword evidence="1" id="KW-0464">Manganese</keyword>
<dbReference type="RefSeq" id="WP_184209044.1">
    <property type="nucleotide sequence ID" value="NZ_JACHIF010000004.1"/>
</dbReference>
<evidence type="ECO:0000256" key="2">
    <source>
        <dbReference type="SAM" id="MobiDB-lite"/>
    </source>
</evidence>
<dbReference type="PANTHER" id="PTHR10277">
    <property type="entry name" value="HOMOCITRATE SYNTHASE-RELATED"/>
    <property type="match status" value="1"/>
</dbReference>
<keyword evidence="5" id="KW-1185">Reference proteome</keyword>
<sequence>METSAQILDCTIRDGSYVVDYQFTVEDTYIIAHGIAAAGIRHIEVGHGLGLNAQNCGKGNAAISDIEYITAAKAAVPDKALIGSFFIPGIGTEDSLRAAADAGLGFIRLGIDVDDHTKLEPFVKLAKSLNLEVWGNMMKSYLLPPESFAEISQRVGEFGVDVVAIVDSAGGMTPNEVAAYTQATLARSSRVPLAFHGHNNLTLAVANCLRFVECGGIYVDGSLAGLGRSGGNAATELLAAVLAQRNSLAWPIDWERLVEFADSVMQFCVPDHARPRASEIATGLNYFHSSFSPVVEKANADAKAPLYRTILRLPKDSRKKVSQEVAVAAAQQAASEPRHSSQISDLPSNGDSLERLQPTSLEALADRLRVQKGKSPQRRVVTIAHTPDLCGARIGPVRSSRISIVAHVEVSTVEALTEVRNALADSCDFWLLDKRLEKSRGQCPSQPQFLYDDDAVIAQAVADALQILQATQVAVIGDDAGQRAAISQITQVVKNHIPVDALVTSDSKSPASKDDLQQVRDGGVVLMVRARALTDDAFAEARRRGIQLWRLDCGPALVAEAERLIHTYDRFHLAAGQVDLDAHTHIVAGGAVGQAGDLVVDHLRSPRFILGEADGQGGIRSLSEASRSRTLAAQQWIVDQWGL</sequence>
<feature type="domain" description="Pyruvate carboxyltransferase" evidence="3">
    <location>
        <begin position="5"/>
        <end position="258"/>
    </location>
</feature>
<evidence type="ECO:0000259" key="3">
    <source>
        <dbReference type="PROSITE" id="PS50991"/>
    </source>
</evidence>
<name>A0A7W7YLV6_9BACT</name>
<proteinExistence type="predicted"/>
<dbReference type="InterPro" id="IPR000891">
    <property type="entry name" value="PYR_CT"/>
</dbReference>
<dbReference type="Pfam" id="PF00682">
    <property type="entry name" value="HMGL-like"/>
    <property type="match status" value="1"/>
</dbReference>
<reference evidence="4 5" key="1">
    <citation type="submission" date="2020-08" db="EMBL/GenBank/DDBJ databases">
        <title>Genomic Encyclopedia of Type Strains, Phase IV (KMG-IV): sequencing the most valuable type-strain genomes for metagenomic binning, comparative biology and taxonomic classification.</title>
        <authorList>
            <person name="Goeker M."/>
        </authorList>
    </citation>
    <scope>NUCLEOTIDE SEQUENCE [LARGE SCALE GENOMIC DNA]</scope>
    <source>
        <strain evidence="4 5">DSM 12251</strain>
    </source>
</reference>
<accession>A0A7W7YLV6</accession>
<evidence type="ECO:0000256" key="1">
    <source>
        <dbReference type="ARBA" id="ARBA00023211"/>
    </source>
</evidence>
<dbReference type="PROSITE" id="PS50991">
    <property type="entry name" value="PYR_CT"/>
    <property type="match status" value="1"/>
</dbReference>
<dbReference type="InterPro" id="IPR013785">
    <property type="entry name" value="Aldolase_TIM"/>
</dbReference>
<feature type="compositionally biased region" description="Polar residues" evidence="2">
    <location>
        <begin position="340"/>
        <end position="351"/>
    </location>
</feature>
<dbReference type="AlphaFoldDB" id="A0A7W7YLV6"/>
<dbReference type="Gene3D" id="3.20.20.70">
    <property type="entry name" value="Aldolase class I"/>
    <property type="match status" value="1"/>
</dbReference>
<organism evidence="4 5">
    <name type="scientific">Prosthecobacter dejongeii</name>
    <dbReference type="NCBI Taxonomy" id="48465"/>
    <lineage>
        <taxon>Bacteria</taxon>
        <taxon>Pseudomonadati</taxon>
        <taxon>Verrucomicrobiota</taxon>
        <taxon>Verrucomicrobiia</taxon>
        <taxon>Verrucomicrobiales</taxon>
        <taxon>Verrucomicrobiaceae</taxon>
        <taxon>Prosthecobacter</taxon>
    </lineage>
</organism>
<dbReference type="InterPro" id="IPR050073">
    <property type="entry name" value="2-IPM_HCS-like"/>
</dbReference>
<dbReference type="PANTHER" id="PTHR10277:SF9">
    <property type="entry name" value="2-ISOPROPYLMALATE SYNTHASE 1, CHLOROPLASTIC-RELATED"/>
    <property type="match status" value="1"/>
</dbReference>
<evidence type="ECO:0000313" key="4">
    <source>
        <dbReference type="EMBL" id="MBB5038340.1"/>
    </source>
</evidence>
<dbReference type="EMBL" id="JACHIF010000004">
    <property type="protein sequence ID" value="MBB5038340.1"/>
    <property type="molecule type" value="Genomic_DNA"/>
</dbReference>
<dbReference type="NCBIfam" id="NF006049">
    <property type="entry name" value="PRK08195.1"/>
    <property type="match status" value="1"/>
</dbReference>
<dbReference type="Proteomes" id="UP000534294">
    <property type="component" value="Unassembled WGS sequence"/>
</dbReference>
<dbReference type="GO" id="GO:0009098">
    <property type="term" value="P:L-leucine biosynthetic process"/>
    <property type="evidence" value="ECO:0007669"/>
    <property type="project" value="TreeGrafter"/>
</dbReference>
<dbReference type="GO" id="GO:0003852">
    <property type="term" value="F:2-isopropylmalate synthase activity"/>
    <property type="evidence" value="ECO:0007669"/>
    <property type="project" value="TreeGrafter"/>
</dbReference>